<feature type="transmembrane region" description="Helical" evidence="6">
    <location>
        <begin position="387"/>
        <end position="409"/>
    </location>
</feature>
<feature type="transmembrane region" description="Helical" evidence="6">
    <location>
        <begin position="88"/>
        <end position="114"/>
    </location>
</feature>
<dbReference type="InterPro" id="IPR050833">
    <property type="entry name" value="Poly_Biosynth_Transport"/>
</dbReference>
<feature type="transmembrane region" description="Helical" evidence="6">
    <location>
        <begin position="421"/>
        <end position="438"/>
    </location>
</feature>
<feature type="transmembrane region" description="Helical" evidence="6">
    <location>
        <begin position="160"/>
        <end position="193"/>
    </location>
</feature>
<dbReference type="GO" id="GO:0005886">
    <property type="term" value="C:plasma membrane"/>
    <property type="evidence" value="ECO:0007669"/>
    <property type="project" value="UniProtKB-SubCell"/>
</dbReference>
<gene>
    <name evidence="7" type="ORF">PP769_04045</name>
</gene>
<accession>A0AA96JT30</accession>
<evidence type="ECO:0000256" key="3">
    <source>
        <dbReference type="ARBA" id="ARBA00022692"/>
    </source>
</evidence>
<feature type="transmembrane region" description="Helical" evidence="6">
    <location>
        <begin position="360"/>
        <end position="381"/>
    </location>
</feature>
<dbReference type="Proteomes" id="UP001302719">
    <property type="component" value="Chromosome"/>
</dbReference>
<feature type="transmembrane region" description="Helical" evidence="6">
    <location>
        <begin position="214"/>
        <end position="239"/>
    </location>
</feature>
<evidence type="ECO:0000256" key="4">
    <source>
        <dbReference type="ARBA" id="ARBA00022989"/>
    </source>
</evidence>
<dbReference type="PANTHER" id="PTHR30250">
    <property type="entry name" value="PST FAMILY PREDICTED COLANIC ACID TRANSPORTER"/>
    <property type="match status" value="1"/>
</dbReference>
<feature type="transmembrane region" description="Helical" evidence="6">
    <location>
        <begin position="303"/>
        <end position="322"/>
    </location>
</feature>
<dbReference type="RefSeq" id="WP_312645500.1">
    <property type="nucleotide sequence ID" value="NZ_CP116967.1"/>
</dbReference>
<evidence type="ECO:0000313" key="7">
    <source>
        <dbReference type="EMBL" id="WNM58948.1"/>
    </source>
</evidence>
<evidence type="ECO:0000256" key="6">
    <source>
        <dbReference type="SAM" id="Phobius"/>
    </source>
</evidence>
<keyword evidence="5 6" id="KW-0472">Membrane</keyword>
<evidence type="ECO:0000256" key="1">
    <source>
        <dbReference type="ARBA" id="ARBA00004651"/>
    </source>
</evidence>
<keyword evidence="2" id="KW-1003">Cell membrane</keyword>
<keyword evidence="3 6" id="KW-0812">Transmembrane</keyword>
<dbReference type="EMBL" id="CP116967">
    <property type="protein sequence ID" value="WNM58948.1"/>
    <property type="molecule type" value="Genomic_DNA"/>
</dbReference>
<name>A0AA96JT30_9BACT</name>
<dbReference type="PANTHER" id="PTHR30250:SF26">
    <property type="entry name" value="PSMA PROTEIN"/>
    <property type="match status" value="1"/>
</dbReference>
<keyword evidence="4 6" id="KW-1133">Transmembrane helix</keyword>
<organism evidence="7 8">
    <name type="scientific">Candidatus Nitrospira allomarina</name>
    <dbReference type="NCBI Taxonomy" id="3020900"/>
    <lineage>
        <taxon>Bacteria</taxon>
        <taxon>Pseudomonadati</taxon>
        <taxon>Nitrospirota</taxon>
        <taxon>Nitrospiria</taxon>
        <taxon>Nitrospirales</taxon>
        <taxon>Nitrospiraceae</taxon>
        <taxon>Nitrospira</taxon>
    </lineage>
</organism>
<evidence type="ECO:0000256" key="5">
    <source>
        <dbReference type="ARBA" id="ARBA00023136"/>
    </source>
</evidence>
<feature type="transmembrane region" description="Helical" evidence="6">
    <location>
        <begin position="12"/>
        <end position="34"/>
    </location>
</feature>
<feature type="transmembrane region" description="Helical" evidence="6">
    <location>
        <begin position="444"/>
        <end position="463"/>
    </location>
</feature>
<proteinExistence type="predicted"/>
<sequence>MSPLSSQPGRHLVDGTVRVFLAGLLFPLTGLITAGFLTRRLGTDGYGLLVLSATLFGWVELGINSFFARPAIKFIGEAKNWLPVGSTLIRLQFVAGVGGGVLLGLLSFPLAWLLDEPLLAPYLALYSLHIPISSLTQAHQSILVGIGSFRQKAVTNAYRWIARLLLILFLVEMGLSVSGAILGSLGAALVELTITRRYVCPPFFGKIVIPIRPFYDFGILLCVSSILFLIFSSMGLVMLKILGGTLEQAGVYGAAQNLSIIPGLFGASFSPLLLSTVSRLLFEGKTDQAKSMGFGAMRMVVGLFPFGALIAGAAPEIVTLVFGQSFELAGPILGVLIMGAIAFVMVSIAVVIATASGAPLFTLYLSIPLVFLVVIGNLVMIPGFGALGAAMVTALCQGIGALASVFAIYRLWAIFPPIGTLWRSAVISVLAYTLAVMWPTAGLLLVIKIGSIGGVIILAYLVLREFSYDEIALARSFVTRRAVPIEQQKER</sequence>
<feature type="transmembrane region" description="Helical" evidence="6">
    <location>
        <begin position="46"/>
        <end position="67"/>
    </location>
</feature>
<dbReference type="AlphaFoldDB" id="A0AA96JT30"/>
<evidence type="ECO:0000256" key="2">
    <source>
        <dbReference type="ARBA" id="ARBA00022475"/>
    </source>
</evidence>
<protein>
    <submittedName>
        <fullName evidence="7">Oligosaccharide flippase family protein</fullName>
    </submittedName>
</protein>
<dbReference type="KEGG" id="nall:PP769_04045"/>
<evidence type="ECO:0000313" key="8">
    <source>
        <dbReference type="Proteomes" id="UP001302719"/>
    </source>
</evidence>
<comment type="subcellular location">
    <subcellularLocation>
        <location evidence="1">Cell membrane</location>
        <topology evidence="1">Multi-pass membrane protein</topology>
    </subcellularLocation>
</comment>
<feature type="transmembrane region" description="Helical" evidence="6">
    <location>
        <begin position="328"/>
        <end position="353"/>
    </location>
</feature>
<keyword evidence="8" id="KW-1185">Reference proteome</keyword>
<reference evidence="7 8" key="1">
    <citation type="submission" date="2023-01" db="EMBL/GenBank/DDBJ databases">
        <title>Cultivation and genomic characterization of new, ubiquitous marine nitrite-oxidizing bacteria from the Nitrospirales.</title>
        <authorList>
            <person name="Mueller A.J."/>
            <person name="Daebeler A."/>
            <person name="Herbold C.W."/>
            <person name="Kirkegaard R.H."/>
            <person name="Daims H."/>
        </authorList>
    </citation>
    <scope>NUCLEOTIDE SEQUENCE [LARGE SCALE GENOMIC DNA]</scope>
    <source>
        <strain evidence="7 8">VA</strain>
    </source>
</reference>
<dbReference type="Pfam" id="PF13440">
    <property type="entry name" value="Polysacc_synt_3"/>
    <property type="match status" value="1"/>
</dbReference>